<evidence type="ECO:0000313" key="3">
    <source>
        <dbReference type="EMBL" id="QIV86748.1"/>
    </source>
</evidence>
<dbReference type="Proteomes" id="UP000502331">
    <property type="component" value="Chromosome"/>
</dbReference>
<dbReference type="AlphaFoldDB" id="A0A6H0SH85"/>
<sequence length="213" mass="22721">MSVGERQRLKIIIGVFAVAPCCAFATVVPAIAGETADHGLSYSVDGQSYSQNPPPIFKDVHALVPGDDVEGSLWIRNDRQSAIELGVQAVPPPESTEIYFKAAGASKFHLEPADATEVELRLGLPLSAGNDSADQIVPGLEVRVHAMEPVASSEPTQRPGPSDDSNDHEGDLLDTGVNLETLWASLALAMVGSVALIASRRRNRRHHEKDGTQ</sequence>
<keyword evidence="2" id="KW-0812">Transmembrane</keyword>
<evidence type="ECO:0008006" key="5">
    <source>
        <dbReference type="Google" id="ProtNLM"/>
    </source>
</evidence>
<accession>A0A6H0SH85</accession>
<keyword evidence="2" id="KW-1133">Transmembrane helix</keyword>
<feature type="transmembrane region" description="Helical" evidence="2">
    <location>
        <begin position="181"/>
        <end position="199"/>
    </location>
</feature>
<evidence type="ECO:0000313" key="4">
    <source>
        <dbReference type="Proteomes" id="UP000502331"/>
    </source>
</evidence>
<evidence type="ECO:0000256" key="1">
    <source>
        <dbReference type="SAM" id="MobiDB-lite"/>
    </source>
</evidence>
<dbReference type="EMBL" id="CP032549">
    <property type="protein sequence ID" value="QIV86748.1"/>
    <property type="molecule type" value="Genomic_DNA"/>
</dbReference>
<proteinExistence type="predicted"/>
<feature type="transmembrane region" description="Helical" evidence="2">
    <location>
        <begin position="12"/>
        <end position="32"/>
    </location>
</feature>
<reference evidence="3 4" key="1">
    <citation type="submission" date="2018-09" db="EMBL/GenBank/DDBJ databases">
        <title>Glutamicibacter mishrai S5-52T (LMG 29155T = KCTC 39846T).</title>
        <authorList>
            <person name="Das S.K."/>
        </authorList>
    </citation>
    <scope>NUCLEOTIDE SEQUENCE [LARGE SCALE GENOMIC DNA]</scope>
    <source>
        <strain evidence="3 4">S5-52</strain>
    </source>
</reference>
<protein>
    <recommendedName>
        <fullName evidence="5">LPXTG cell wall anchor domain-containing protein</fullName>
    </recommendedName>
</protein>
<evidence type="ECO:0000256" key="2">
    <source>
        <dbReference type="SAM" id="Phobius"/>
    </source>
</evidence>
<gene>
    <name evidence="3" type="ORF">D3791_06120</name>
</gene>
<dbReference type="RefSeq" id="WP_172511606.1">
    <property type="nucleotide sequence ID" value="NZ_CP032549.1"/>
</dbReference>
<name>A0A6H0SH85_9MICC</name>
<keyword evidence="4" id="KW-1185">Reference proteome</keyword>
<keyword evidence="2" id="KW-0472">Membrane</keyword>
<organism evidence="3 4">
    <name type="scientific">Glutamicibacter mishrai</name>
    <dbReference type="NCBI Taxonomy" id="1775880"/>
    <lineage>
        <taxon>Bacteria</taxon>
        <taxon>Bacillati</taxon>
        <taxon>Actinomycetota</taxon>
        <taxon>Actinomycetes</taxon>
        <taxon>Micrococcales</taxon>
        <taxon>Micrococcaceae</taxon>
        <taxon>Glutamicibacter</taxon>
    </lineage>
</organism>
<feature type="region of interest" description="Disordered" evidence="1">
    <location>
        <begin position="148"/>
        <end position="173"/>
    </location>
</feature>